<dbReference type="GO" id="GO:0032259">
    <property type="term" value="P:methylation"/>
    <property type="evidence" value="ECO:0007669"/>
    <property type="project" value="UniProtKB-KW"/>
</dbReference>
<dbReference type="RefSeq" id="WP_094404889.1">
    <property type="nucleotide sequence ID" value="NZ_NMVO01000003.1"/>
</dbReference>
<dbReference type="OrthoDB" id="9805171at2"/>
<dbReference type="CDD" id="cd02440">
    <property type="entry name" value="AdoMet_MTases"/>
    <property type="match status" value="1"/>
</dbReference>
<dbReference type="Proteomes" id="UP000215896">
    <property type="component" value="Unassembled WGS sequence"/>
</dbReference>
<dbReference type="Gene3D" id="3.40.50.150">
    <property type="entry name" value="Vaccinia Virus protein VP39"/>
    <property type="match status" value="1"/>
</dbReference>
<dbReference type="PANTHER" id="PTHR42912">
    <property type="entry name" value="METHYLTRANSFERASE"/>
    <property type="match status" value="1"/>
</dbReference>
<evidence type="ECO:0000313" key="2">
    <source>
        <dbReference type="EMBL" id="OYO16449.1"/>
    </source>
</evidence>
<keyword evidence="2" id="KW-0808">Transferase</keyword>
<evidence type="ECO:0000259" key="1">
    <source>
        <dbReference type="Pfam" id="PF13649"/>
    </source>
</evidence>
<proteinExistence type="predicted"/>
<evidence type="ECO:0000313" key="3">
    <source>
        <dbReference type="Proteomes" id="UP000215896"/>
    </source>
</evidence>
<reference evidence="2 3" key="1">
    <citation type="submission" date="2017-07" db="EMBL/GenBank/DDBJ databases">
        <title>Draft whole genome sequences of clinical Proprionibacteriaceae strains.</title>
        <authorList>
            <person name="Bernier A.-M."/>
            <person name="Bernard K."/>
            <person name="Domingo M.-C."/>
        </authorList>
    </citation>
    <scope>NUCLEOTIDE SEQUENCE [LARGE SCALE GENOMIC DNA]</scope>
    <source>
        <strain evidence="2 3">NML 030167</strain>
    </source>
</reference>
<keyword evidence="2" id="KW-0489">Methyltransferase</keyword>
<dbReference type="InterPro" id="IPR041698">
    <property type="entry name" value="Methyltransf_25"/>
</dbReference>
<dbReference type="InterPro" id="IPR029063">
    <property type="entry name" value="SAM-dependent_MTases_sf"/>
</dbReference>
<name>A0A255GKV4_9ACTN</name>
<accession>A0A255GKV4</accession>
<feature type="domain" description="Methyltransferase" evidence="1">
    <location>
        <begin position="52"/>
        <end position="142"/>
    </location>
</feature>
<comment type="caution">
    <text evidence="2">The sequence shown here is derived from an EMBL/GenBank/DDBJ whole genome shotgun (WGS) entry which is preliminary data.</text>
</comment>
<gene>
    <name evidence="2" type="ORF">CGZ94_04520</name>
</gene>
<protein>
    <submittedName>
        <fullName evidence="2">SAM-dependent methyltransferase</fullName>
    </submittedName>
</protein>
<keyword evidence="3" id="KW-1185">Reference proteome</keyword>
<sequence length="214" mass="23266">MEPQDPGTTAARAYDQLADDYARLLPDTRAEQPLELAMIGAFTSVVPEPQRVLDAGCGTGRMIAELSARGSQVTGCDISPGMVEHARRVHPELTIEVAPLADLPFGDAAFDGVLLWYSMIHTPLSQWGPAIAEVLRVLTPGGALLIGFQEGEGEKDLSAFYRDLGHQVTLSRWRHTLDEVTAAWPGTTELARLRRAPVGNEPDPQAFLLLRKDS</sequence>
<dbReference type="SUPFAM" id="SSF53335">
    <property type="entry name" value="S-adenosyl-L-methionine-dependent methyltransferases"/>
    <property type="match status" value="1"/>
</dbReference>
<dbReference type="AlphaFoldDB" id="A0A255GKV4"/>
<dbReference type="InterPro" id="IPR050508">
    <property type="entry name" value="Methyltransf_Superfamily"/>
</dbReference>
<dbReference type="EMBL" id="NMVO01000003">
    <property type="protein sequence ID" value="OYO16449.1"/>
    <property type="molecule type" value="Genomic_DNA"/>
</dbReference>
<dbReference type="Pfam" id="PF13649">
    <property type="entry name" value="Methyltransf_25"/>
    <property type="match status" value="1"/>
</dbReference>
<organism evidence="2 3">
    <name type="scientific">Enemella evansiae</name>
    <dbReference type="NCBI Taxonomy" id="2016499"/>
    <lineage>
        <taxon>Bacteria</taxon>
        <taxon>Bacillati</taxon>
        <taxon>Actinomycetota</taxon>
        <taxon>Actinomycetes</taxon>
        <taxon>Propionibacteriales</taxon>
        <taxon>Propionibacteriaceae</taxon>
        <taxon>Enemella</taxon>
    </lineage>
</organism>
<dbReference type="GO" id="GO:0008168">
    <property type="term" value="F:methyltransferase activity"/>
    <property type="evidence" value="ECO:0007669"/>
    <property type="project" value="UniProtKB-KW"/>
</dbReference>